<dbReference type="Gene3D" id="3.30.40.10">
    <property type="entry name" value="Zinc/RING finger domain, C3HC4 (zinc finger)"/>
    <property type="match status" value="2"/>
</dbReference>
<feature type="domain" description="UBP-type" evidence="8">
    <location>
        <begin position="259"/>
        <end position="371"/>
    </location>
</feature>
<feature type="compositionally biased region" description="Basic residues" evidence="6">
    <location>
        <begin position="544"/>
        <end position="558"/>
    </location>
</feature>
<accession>A0ABR3AMC9</accession>
<reference evidence="9 10" key="1">
    <citation type="submission" date="2024-04" db="EMBL/GenBank/DDBJ databases">
        <title>Symmetric and asymmetric DNA N6-adenine methylation regulates different biological responses in Mucorales.</title>
        <authorList>
            <consortium name="Lawrence Berkeley National Laboratory"/>
            <person name="Lax C."/>
            <person name="Mondo S.J."/>
            <person name="Osorio-Concepcion M."/>
            <person name="Muszewska A."/>
            <person name="Corrochano-Luque M."/>
            <person name="Gutierrez G."/>
            <person name="Riley R."/>
            <person name="Lipzen A."/>
            <person name="Guo J."/>
            <person name="Hundley H."/>
            <person name="Amirebrahimi M."/>
            <person name="Ng V."/>
            <person name="Lorenzo-Gutierrez D."/>
            <person name="Binder U."/>
            <person name="Yang J."/>
            <person name="Song Y."/>
            <person name="Canovas D."/>
            <person name="Navarro E."/>
            <person name="Freitag M."/>
            <person name="Gabaldon T."/>
            <person name="Grigoriev I.V."/>
            <person name="Corrochano L.M."/>
            <person name="Nicolas F.E."/>
            <person name="Garre V."/>
        </authorList>
    </citation>
    <scope>NUCLEOTIDE SEQUENCE [LARGE SCALE GENOMIC DNA]</scope>
    <source>
        <strain evidence="9 10">L51</strain>
    </source>
</reference>
<keyword evidence="1" id="KW-0479">Metal-binding</keyword>
<dbReference type="InterPro" id="IPR047243">
    <property type="entry name" value="RING-H2_BRAP2"/>
</dbReference>
<keyword evidence="5" id="KW-0175">Coiled coil</keyword>
<evidence type="ECO:0000259" key="7">
    <source>
        <dbReference type="PROSITE" id="PS50089"/>
    </source>
</evidence>
<feature type="region of interest" description="Disordered" evidence="6">
    <location>
        <begin position="531"/>
        <end position="558"/>
    </location>
</feature>
<keyword evidence="3" id="KW-0862">Zinc</keyword>
<dbReference type="PANTHER" id="PTHR24007">
    <property type="entry name" value="BRCA1-ASSOCIATED PROTEIN"/>
    <property type="match status" value="1"/>
</dbReference>
<dbReference type="Proteomes" id="UP001448207">
    <property type="component" value="Unassembled WGS sequence"/>
</dbReference>
<dbReference type="CDD" id="cd16457">
    <property type="entry name" value="RING-H2_BRAP2"/>
    <property type="match status" value="1"/>
</dbReference>
<organism evidence="9 10">
    <name type="scientific">Phycomyces blakesleeanus</name>
    <dbReference type="NCBI Taxonomy" id="4837"/>
    <lineage>
        <taxon>Eukaryota</taxon>
        <taxon>Fungi</taxon>
        <taxon>Fungi incertae sedis</taxon>
        <taxon>Mucoromycota</taxon>
        <taxon>Mucoromycotina</taxon>
        <taxon>Mucoromycetes</taxon>
        <taxon>Mucorales</taxon>
        <taxon>Phycomycetaceae</taxon>
        <taxon>Phycomyces</taxon>
    </lineage>
</organism>
<sequence>MYHYHLILTLFSPETVPLLDLFDSLSHSPASEYLANYPHKRIPQSNNYPDFRFGAVMIEGRGPMGVIQNINLGYGILHLYRDPSEIKPFDPPTDSPSTTDTTTILCTLAVPSYMATSDFLQFVAPVDPYVSHYRIVRDSSPNRYMVVMKFRDSKAAQDYYKQYNGRPFNSMEPEICHVVYLKSVEINSVLIPPHTFPFLHDTLEYERQIKENDDDDEDKVELPTCPVCLERMDDTVTGLLTILCQHTFHCSCLSKWGDSSCPVCRYSQKPVLGMDLVLGSGEGVNIPLEDEDNTCMVCGSNESLWICLICGHVGCGRYQEAHAYDHYTETGHLYALEIETQRVWDYVGDGYVHRLIQNMIDGKIVELPSATAGPTPRQPEQSQDKLEAMSVEYAHLLTSQLDSQRIYYEDHLDQVTSQLSCLTLQVKGLITDMQAMQKEKEQQAQCALEATRALAEARKDKDRAERKLESFREKLDIAKREWQEEKEMTNSLLQNNALLKTDLDQNRQSVKELTDQVRDLMFFLEARDKVQQDPDMGGGSLSTRVRRNTNKNKSSKQG</sequence>
<dbReference type="InterPro" id="IPR011422">
    <property type="entry name" value="BRAP2/ETP1_RRM"/>
</dbReference>
<name>A0ABR3AMC9_PHYBL</name>
<dbReference type="PANTHER" id="PTHR24007:SF7">
    <property type="entry name" value="BRCA1-ASSOCIATED PROTEIN"/>
    <property type="match status" value="1"/>
</dbReference>
<gene>
    <name evidence="9" type="ORF">J3Q64DRAFT_1767111</name>
</gene>
<evidence type="ECO:0000256" key="6">
    <source>
        <dbReference type="SAM" id="MobiDB-lite"/>
    </source>
</evidence>
<protein>
    <submittedName>
        <fullName evidence="9">BRCA1-associated protein 2-domain-containing protein</fullName>
    </submittedName>
</protein>
<dbReference type="SUPFAM" id="SSF57850">
    <property type="entry name" value="RING/U-box"/>
    <property type="match status" value="2"/>
</dbReference>
<evidence type="ECO:0000256" key="4">
    <source>
        <dbReference type="PROSITE-ProRule" id="PRU00502"/>
    </source>
</evidence>
<evidence type="ECO:0000313" key="9">
    <source>
        <dbReference type="EMBL" id="KAL0077966.1"/>
    </source>
</evidence>
<keyword evidence="2 4" id="KW-0863">Zinc-finger</keyword>
<dbReference type="PROSITE" id="PS50271">
    <property type="entry name" value="ZF_UBP"/>
    <property type="match status" value="1"/>
</dbReference>
<dbReference type="InterPro" id="IPR001607">
    <property type="entry name" value="Znf_UBP"/>
</dbReference>
<dbReference type="InterPro" id="IPR001841">
    <property type="entry name" value="Znf_RING"/>
</dbReference>
<evidence type="ECO:0000256" key="1">
    <source>
        <dbReference type="ARBA" id="ARBA00022723"/>
    </source>
</evidence>
<dbReference type="Pfam" id="PF13639">
    <property type="entry name" value="zf-RING_2"/>
    <property type="match status" value="1"/>
</dbReference>
<dbReference type="SMART" id="SM00184">
    <property type="entry name" value="RING"/>
    <property type="match status" value="1"/>
</dbReference>
<feature type="domain" description="RING-type" evidence="7">
    <location>
        <begin position="225"/>
        <end position="265"/>
    </location>
</feature>
<evidence type="ECO:0000259" key="8">
    <source>
        <dbReference type="PROSITE" id="PS50271"/>
    </source>
</evidence>
<dbReference type="EMBL" id="JBCLYO010000026">
    <property type="protein sequence ID" value="KAL0077966.1"/>
    <property type="molecule type" value="Genomic_DNA"/>
</dbReference>
<dbReference type="SMART" id="SM00290">
    <property type="entry name" value="ZnF_UBP"/>
    <property type="match status" value="1"/>
</dbReference>
<dbReference type="PROSITE" id="PS50089">
    <property type="entry name" value="ZF_RING_2"/>
    <property type="match status" value="1"/>
</dbReference>
<feature type="coiled-coil region" evidence="5">
    <location>
        <begin position="447"/>
        <end position="516"/>
    </location>
</feature>
<dbReference type="Pfam" id="PF07576">
    <property type="entry name" value="BRAP2"/>
    <property type="match status" value="1"/>
</dbReference>
<evidence type="ECO:0000313" key="10">
    <source>
        <dbReference type="Proteomes" id="UP001448207"/>
    </source>
</evidence>
<dbReference type="InterPro" id="IPR013083">
    <property type="entry name" value="Znf_RING/FYVE/PHD"/>
</dbReference>
<keyword evidence="10" id="KW-1185">Reference proteome</keyword>
<evidence type="ECO:0000256" key="2">
    <source>
        <dbReference type="ARBA" id="ARBA00022771"/>
    </source>
</evidence>
<proteinExistence type="predicted"/>
<comment type="caution">
    <text evidence="9">The sequence shown here is derived from an EMBL/GenBank/DDBJ whole genome shotgun (WGS) entry which is preliminary data.</text>
</comment>
<dbReference type="Pfam" id="PF02148">
    <property type="entry name" value="zf-UBP"/>
    <property type="match status" value="1"/>
</dbReference>
<evidence type="ECO:0000256" key="3">
    <source>
        <dbReference type="ARBA" id="ARBA00022833"/>
    </source>
</evidence>
<dbReference type="CDD" id="cd12437">
    <property type="entry name" value="RRM_BRAP2_like"/>
    <property type="match status" value="1"/>
</dbReference>
<evidence type="ECO:0000256" key="5">
    <source>
        <dbReference type="SAM" id="Coils"/>
    </source>
</evidence>